<dbReference type="InterPro" id="IPR035684">
    <property type="entry name" value="ArgRS_core"/>
</dbReference>
<keyword evidence="1" id="KW-0648">Protein biosynthesis</keyword>
<dbReference type="STRING" id="93625.A0A409WYF9"/>
<evidence type="ECO:0000256" key="1">
    <source>
        <dbReference type="RuleBase" id="RU363038"/>
    </source>
</evidence>
<feature type="domain" description="Arginyl-tRNA synthetase catalytic core" evidence="2">
    <location>
        <begin position="47"/>
        <end position="121"/>
    </location>
</feature>
<dbReference type="PANTHER" id="PTHR11956">
    <property type="entry name" value="ARGINYL-TRNA SYNTHETASE"/>
    <property type="match status" value="1"/>
</dbReference>
<evidence type="ECO:0000313" key="3">
    <source>
        <dbReference type="EMBL" id="PPQ83558.1"/>
    </source>
</evidence>
<reference evidence="3 4" key="1">
    <citation type="journal article" date="2018" name="Evol. Lett.">
        <title>Horizontal gene cluster transfer increased hallucinogenic mushroom diversity.</title>
        <authorList>
            <person name="Reynolds H.T."/>
            <person name="Vijayakumar V."/>
            <person name="Gluck-Thaler E."/>
            <person name="Korotkin H.B."/>
            <person name="Matheny P.B."/>
            <person name="Slot J.C."/>
        </authorList>
    </citation>
    <scope>NUCLEOTIDE SEQUENCE [LARGE SCALE GENOMIC DNA]</scope>
    <source>
        <strain evidence="3 4">2631</strain>
    </source>
</reference>
<comment type="similarity">
    <text evidence="1">Belongs to the class-I aminoacyl-tRNA synthetase family.</text>
</comment>
<dbReference type="GO" id="GO:0005739">
    <property type="term" value="C:mitochondrion"/>
    <property type="evidence" value="ECO:0007669"/>
    <property type="project" value="TreeGrafter"/>
</dbReference>
<dbReference type="SUPFAM" id="SSF52374">
    <property type="entry name" value="Nucleotidylyl transferase"/>
    <property type="match status" value="1"/>
</dbReference>
<protein>
    <recommendedName>
        <fullName evidence="2">Arginyl-tRNA synthetase catalytic core domain-containing protein</fullName>
    </recommendedName>
</protein>
<evidence type="ECO:0000259" key="2">
    <source>
        <dbReference type="Pfam" id="PF00750"/>
    </source>
</evidence>
<dbReference type="PANTHER" id="PTHR11956:SF11">
    <property type="entry name" value="ARGININE--TRNA LIGASE, MITOCHONDRIAL-RELATED"/>
    <property type="match status" value="1"/>
</dbReference>
<dbReference type="AlphaFoldDB" id="A0A409WYF9"/>
<dbReference type="GO" id="GO:0032543">
    <property type="term" value="P:mitochondrial translation"/>
    <property type="evidence" value="ECO:0007669"/>
    <property type="project" value="TreeGrafter"/>
</dbReference>
<gene>
    <name evidence="3" type="ORF">CVT25_006794</name>
</gene>
<dbReference type="EMBL" id="NHYD01003005">
    <property type="protein sequence ID" value="PPQ83558.1"/>
    <property type="molecule type" value="Genomic_DNA"/>
</dbReference>
<keyword evidence="4" id="KW-1185">Reference proteome</keyword>
<dbReference type="GO" id="GO:0004814">
    <property type="term" value="F:arginine-tRNA ligase activity"/>
    <property type="evidence" value="ECO:0007669"/>
    <property type="project" value="InterPro"/>
</dbReference>
<dbReference type="GO" id="GO:0006420">
    <property type="term" value="P:arginyl-tRNA aminoacylation"/>
    <property type="evidence" value="ECO:0007669"/>
    <property type="project" value="InterPro"/>
</dbReference>
<organism evidence="3 4">
    <name type="scientific">Psilocybe cyanescens</name>
    <dbReference type="NCBI Taxonomy" id="93625"/>
    <lineage>
        <taxon>Eukaryota</taxon>
        <taxon>Fungi</taxon>
        <taxon>Dikarya</taxon>
        <taxon>Basidiomycota</taxon>
        <taxon>Agaricomycotina</taxon>
        <taxon>Agaricomycetes</taxon>
        <taxon>Agaricomycetidae</taxon>
        <taxon>Agaricales</taxon>
        <taxon>Agaricineae</taxon>
        <taxon>Strophariaceae</taxon>
        <taxon>Psilocybe</taxon>
    </lineage>
</organism>
<dbReference type="Gene3D" id="3.40.50.620">
    <property type="entry name" value="HUPs"/>
    <property type="match status" value="1"/>
</dbReference>
<keyword evidence="1" id="KW-0436">Ligase</keyword>
<keyword evidence="1" id="KW-0067">ATP-binding</keyword>
<comment type="caution">
    <text evidence="3">The sequence shown here is derived from an EMBL/GenBank/DDBJ whole genome shotgun (WGS) entry which is preliminary data.</text>
</comment>
<dbReference type="InterPro" id="IPR014729">
    <property type="entry name" value="Rossmann-like_a/b/a_fold"/>
</dbReference>
<keyword evidence="1" id="KW-0030">Aminoacyl-tRNA synthetase</keyword>
<evidence type="ECO:0000313" key="4">
    <source>
        <dbReference type="Proteomes" id="UP000283269"/>
    </source>
</evidence>
<dbReference type="Proteomes" id="UP000283269">
    <property type="component" value="Unassembled WGS sequence"/>
</dbReference>
<dbReference type="OrthoDB" id="3258480at2759"/>
<keyword evidence="1" id="KW-0547">Nucleotide-binding</keyword>
<dbReference type="InParanoid" id="A0A409WYF9"/>
<dbReference type="InterPro" id="IPR001278">
    <property type="entry name" value="Arg-tRNA-ligase"/>
</dbReference>
<name>A0A409WYF9_PSICY</name>
<dbReference type="GO" id="GO:0005524">
    <property type="term" value="F:ATP binding"/>
    <property type="evidence" value="ECO:0007669"/>
    <property type="project" value="UniProtKB-KW"/>
</dbReference>
<dbReference type="Pfam" id="PF00750">
    <property type="entry name" value="tRNA-synt_1d"/>
    <property type="match status" value="1"/>
</dbReference>
<accession>A0A409WYF9</accession>
<sequence length="182" mass="20582">MGLISKSHGAKLVELEWWKLGKAVVRENDRTSIYLLRDIGGPIERYETSSLVHINYGLVQSTSTRVGTVVFLDEVIREAGNAMHDQMMKSEEKYEVVVNPEDTALEIGTMEVKIQDMTATRKYTLNQDRMKSVEGETGPYLQYAHVRLTSISRKSPTLIPPMFPRSHRPPLSTPTHAILHCS</sequence>
<proteinExistence type="inferred from homology"/>